<reference evidence="1" key="1">
    <citation type="submission" date="2015-12" db="EMBL/GenBank/DDBJ databases">
        <title>Gene expression during late stages of embryo sac development: a critical building block for successful pollen-pistil interactions.</title>
        <authorList>
            <person name="Liu Y."/>
            <person name="Joly V."/>
            <person name="Sabar M."/>
            <person name="Matton D.P."/>
        </authorList>
    </citation>
    <scope>NUCLEOTIDE SEQUENCE</scope>
</reference>
<dbReference type="EMBL" id="GEDG01042666">
    <property type="protein sequence ID" value="JAP06169.1"/>
    <property type="molecule type" value="Transcribed_RNA"/>
</dbReference>
<sequence length="60" mass="6662">MKIEWSSLTGVRCDAHTHLDPFLSSSLQLRWSSPISPTTRLCGFGSDLDGEDTNLRVIVD</sequence>
<organism evidence="1">
    <name type="scientific">Solanum chacoense</name>
    <name type="common">Chaco potato</name>
    <dbReference type="NCBI Taxonomy" id="4108"/>
    <lineage>
        <taxon>Eukaryota</taxon>
        <taxon>Viridiplantae</taxon>
        <taxon>Streptophyta</taxon>
        <taxon>Embryophyta</taxon>
        <taxon>Tracheophyta</taxon>
        <taxon>Spermatophyta</taxon>
        <taxon>Magnoliopsida</taxon>
        <taxon>eudicotyledons</taxon>
        <taxon>Gunneridae</taxon>
        <taxon>Pentapetalae</taxon>
        <taxon>asterids</taxon>
        <taxon>lamiids</taxon>
        <taxon>Solanales</taxon>
        <taxon>Solanaceae</taxon>
        <taxon>Solanoideae</taxon>
        <taxon>Solaneae</taxon>
        <taxon>Solanum</taxon>
    </lineage>
</organism>
<dbReference type="AlphaFoldDB" id="A0A0V0GEM9"/>
<proteinExistence type="predicted"/>
<name>A0A0V0GEM9_SOLCH</name>
<protein>
    <submittedName>
        <fullName evidence="1">Putative ovule protein</fullName>
    </submittedName>
</protein>
<accession>A0A0V0GEM9</accession>
<evidence type="ECO:0000313" key="1">
    <source>
        <dbReference type="EMBL" id="JAP06169.1"/>
    </source>
</evidence>